<dbReference type="EMBL" id="JAQGLA010000021">
    <property type="protein sequence ID" value="MDA3626944.1"/>
    <property type="molecule type" value="Genomic_DNA"/>
</dbReference>
<accession>A0ABT4UYZ3</accession>
<name>A0ABT4UYZ3_9PSEU</name>
<dbReference type="Proteomes" id="UP001210380">
    <property type="component" value="Unassembled WGS sequence"/>
</dbReference>
<organism evidence="1 2">
    <name type="scientific">Saccharopolyspora oryzae</name>
    <dbReference type="NCBI Taxonomy" id="2997343"/>
    <lineage>
        <taxon>Bacteria</taxon>
        <taxon>Bacillati</taxon>
        <taxon>Actinomycetota</taxon>
        <taxon>Actinomycetes</taxon>
        <taxon>Pseudonocardiales</taxon>
        <taxon>Pseudonocardiaceae</taxon>
        <taxon>Saccharopolyspora</taxon>
    </lineage>
</organism>
<protein>
    <recommendedName>
        <fullName evidence="3">Quinol monooxygenase YgiN</fullName>
    </recommendedName>
</protein>
<comment type="caution">
    <text evidence="1">The sequence shown here is derived from an EMBL/GenBank/DDBJ whole genome shotgun (WGS) entry which is preliminary data.</text>
</comment>
<reference evidence="1 2" key="1">
    <citation type="submission" date="2022-11" db="EMBL/GenBank/DDBJ databases">
        <title>Draft genome sequence of Saccharopolyspora sp. WRP15-2 isolated from rhizosphere soils of wild rice in Thailand.</title>
        <authorList>
            <person name="Duangmal K."/>
            <person name="Kammanee S."/>
            <person name="Muangham S."/>
        </authorList>
    </citation>
    <scope>NUCLEOTIDE SEQUENCE [LARGE SCALE GENOMIC DNA]</scope>
    <source>
        <strain evidence="1 2">WRP15-2</strain>
    </source>
</reference>
<dbReference type="RefSeq" id="WP_270949564.1">
    <property type="nucleotide sequence ID" value="NZ_JAQGLA010000021.1"/>
</dbReference>
<evidence type="ECO:0000313" key="1">
    <source>
        <dbReference type="EMBL" id="MDA3626944.1"/>
    </source>
</evidence>
<proteinExistence type="predicted"/>
<evidence type="ECO:0008006" key="3">
    <source>
        <dbReference type="Google" id="ProtNLM"/>
    </source>
</evidence>
<keyword evidence="2" id="KW-1185">Reference proteome</keyword>
<sequence length="119" mass="13418">MTEPILFRNLMQIADGHLEEFKAAVRAAVDFACEHGPQLLVEVFIDEDRMECTSFQLYRDSDAVLRHWELADPHIQAVMEHCTVKDFAVFGDPDARVRAGLGPDVPFTPHLTGFHRLAG</sequence>
<dbReference type="InterPro" id="IPR011008">
    <property type="entry name" value="Dimeric_a/b-barrel"/>
</dbReference>
<gene>
    <name evidence="1" type="ORF">OU415_15980</name>
</gene>
<evidence type="ECO:0000313" key="2">
    <source>
        <dbReference type="Proteomes" id="UP001210380"/>
    </source>
</evidence>
<dbReference type="SUPFAM" id="SSF54909">
    <property type="entry name" value="Dimeric alpha+beta barrel"/>
    <property type="match status" value="1"/>
</dbReference>